<evidence type="ECO:0000313" key="10">
    <source>
        <dbReference type="Proteomes" id="UP000325713"/>
    </source>
</evidence>
<feature type="transmembrane region" description="Helical" evidence="8">
    <location>
        <begin position="6"/>
        <end position="23"/>
    </location>
</feature>
<sequence length="314" mass="33090">MFNIIVSALLPIYVGLLIGYVAGKRGMVDNKNVKTINVMLMTFMVPLTMFIAISRTPREVIMPNLALIIVIGISMLILYMGSLWMQRKYFGLNLSDGVVQSLTIAFPNYASIGIPLMLPLYGDQAALLVAIAIAAGSIFVTPIALAQLRMGTSSPGTQVSVGQEFLKGLAGAVKTPVFFLPVLGLIWAILGIPMPAIVGTAFGPITMATGGVGLFLTGLLLSAQSIKIDSNVTWSTVLGNVIQPFLTFGIALAMGIDHETTVRAVILMAIPSAFFGLVFGATVNVRPAVSGATLLVSSVAGILTLSFFIGWLVP</sequence>
<evidence type="ECO:0000256" key="8">
    <source>
        <dbReference type="SAM" id="Phobius"/>
    </source>
</evidence>
<dbReference type="Proteomes" id="UP000325713">
    <property type="component" value="Chromosome"/>
</dbReference>
<evidence type="ECO:0000256" key="6">
    <source>
        <dbReference type="ARBA" id="ARBA00022989"/>
    </source>
</evidence>
<feature type="transmembrane region" description="Helical" evidence="8">
    <location>
        <begin position="262"/>
        <end position="285"/>
    </location>
</feature>
<feature type="transmembrane region" description="Helical" evidence="8">
    <location>
        <begin position="233"/>
        <end position="256"/>
    </location>
</feature>
<name>A0A5J6PS14_9NEIS</name>
<evidence type="ECO:0000256" key="4">
    <source>
        <dbReference type="ARBA" id="ARBA00022475"/>
    </source>
</evidence>
<evidence type="ECO:0000256" key="5">
    <source>
        <dbReference type="ARBA" id="ARBA00022692"/>
    </source>
</evidence>
<dbReference type="EMBL" id="CP031700">
    <property type="protein sequence ID" value="QEY25558.1"/>
    <property type="molecule type" value="Genomic_DNA"/>
</dbReference>
<evidence type="ECO:0000256" key="7">
    <source>
        <dbReference type="ARBA" id="ARBA00023136"/>
    </source>
</evidence>
<evidence type="ECO:0000256" key="1">
    <source>
        <dbReference type="ARBA" id="ARBA00004651"/>
    </source>
</evidence>
<feature type="transmembrane region" description="Helical" evidence="8">
    <location>
        <begin position="65"/>
        <end position="85"/>
    </location>
</feature>
<dbReference type="RefSeq" id="WP_151049989.1">
    <property type="nucleotide sequence ID" value="NZ_CP031700.1"/>
</dbReference>
<accession>A0A5J6PS14</accession>
<feature type="transmembrane region" description="Helical" evidence="8">
    <location>
        <begin position="196"/>
        <end position="221"/>
    </location>
</feature>
<dbReference type="InterPro" id="IPR038770">
    <property type="entry name" value="Na+/solute_symporter_sf"/>
</dbReference>
<keyword evidence="3" id="KW-0813">Transport</keyword>
<dbReference type="KEGG" id="nzl:D0T92_02735"/>
<dbReference type="InterPro" id="IPR004776">
    <property type="entry name" value="Mem_transp_PIN-like"/>
</dbReference>
<dbReference type="Pfam" id="PF03547">
    <property type="entry name" value="Mem_trans"/>
    <property type="match status" value="1"/>
</dbReference>
<evidence type="ECO:0000313" key="9">
    <source>
        <dbReference type="EMBL" id="QEY25558.1"/>
    </source>
</evidence>
<keyword evidence="10" id="KW-1185">Reference proteome</keyword>
<dbReference type="PANTHER" id="PTHR36838:SF1">
    <property type="entry name" value="SLR1864 PROTEIN"/>
    <property type="match status" value="1"/>
</dbReference>
<dbReference type="GO" id="GO:0055085">
    <property type="term" value="P:transmembrane transport"/>
    <property type="evidence" value="ECO:0007669"/>
    <property type="project" value="InterPro"/>
</dbReference>
<comment type="similarity">
    <text evidence="2">Belongs to the auxin efflux carrier (TC 2.A.69) family.</text>
</comment>
<feature type="transmembrane region" description="Helical" evidence="8">
    <location>
        <begin position="124"/>
        <end position="148"/>
    </location>
</feature>
<dbReference type="OrthoDB" id="109606at2"/>
<reference evidence="9 10" key="1">
    <citation type="submission" date="2018-08" db="EMBL/GenBank/DDBJ databases">
        <title>Neisseria zalophi ATCC BAA-2455 complete genome.</title>
        <authorList>
            <person name="Veseli I.A."/>
            <person name="Buttler R."/>
            <person name="Mascarenhas dos Santos A.C."/>
            <person name="Pombert J.-F."/>
        </authorList>
    </citation>
    <scope>NUCLEOTIDE SEQUENCE [LARGE SCALE GENOMIC DNA]</scope>
    <source>
        <strain evidence="9 10">ATCC BAA-2455</strain>
    </source>
</reference>
<feature type="transmembrane region" description="Helical" evidence="8">
    <location>
        <begin position="97"/>
        <end position="118"/>
    </location>
</feature>
<feature type="transmembrane region" description="Helical" evidence="8">
    <location>
        <begin position="292"/>
        <end position="313"/>
    </location>
</feature>
<evidence type="ECO:0000256" key="2">
    <source>
        <dbReference type="ARBA" id="ARBA00010145"/>
    </source>
</evidence>
<keyword evidence="4" id="KW-1003">Cell membrane</keyword>
<comment type="subcellular location">
    <subcellularLocation>
        <location evidence="1">Cell membrane</location>
        <topology evidence="1">Multi-pass membrane protein</topology>
    </subcellularLocation>
</comment>
<dbReference type="Gene3D" id="1.20.1530.20">
    <property type="match status" value="1"/>
</dbReference>
<keyword evidence="5 8" id="KW-0812">Transmembrane</keyword>
<dbReference type="PANTHER" id="PTHR36838">
    <property type="entry name" value="AUXIN EFFLUX CARRIER FAMILY PROTEIN"/>
    <property type="match status" value="1"/>
</dbReference>
<evidence type="ECO:0000256" key="3">
    <source>
        <dbReference type="ARBA" id="ARBA00022448"/>
    </source>
</evidence>
<gene>
    <name evidence="9" type="ORF">D0T92_02735</name>
</gene>
<keyword evidence="7 8" id="KW-0472">Membrane</keyword>
<protein>
    <submittedName>
        <fullName evidence="9">Transporter</fullName>
    </submittedName>
</protein>
<keyword evidence="6 8" id="KW-1133">Transmembrane helix</keyword>
<feature type="transmembrane region" description="Helical" evidence="8">
    <location>
        <begin position="35"/>
        <end position="53"/>
    </location>
</feature>
<dbReference type="AlphaFoldDB" id="A0A5J6PS14"/>
<dbReference type="GO" id="GO:0005886">
    <property type="term" value="C:plasma membrane"/>
    <property type="evidence" value="ECO:0007669"/>
    <property type="project" value="UniProtKB-SubCell"/>
</dbReference>
<feature type="transmembrane region" description="Helical" evidence="8">
    <location>
        <begin position="169"/>
        <end position="190"/>
    </location>
</feature>
<organism evidence="9 10">
    <name type="scientific">Neisseria zalophi</name>
    <dbReference type="NCBI Taxonomy" id="640030"/>
    <lineage>
        <taxon>Bacteria</taxon>
        <taxon>Pseudomonadati</taxon>
        <taxon>Pseudomonadota</taxon>
        <taxon>Betaproteobacteria</taxon>
        <taxon>Neisseriales</taxon>
        <taxon>Neisseriaceae</taxon>
        <taxon>Neisseria</taxon>
    </lineage>
</organism>
<proteinExistence type="inferred from homology"/>